<dbReference type="KEGG" id="cvr:CHLNCDRAFT_144331"/>
<dbReference type="InParanoid" id="E1ZCF5"/>
<evidence type="ECO:0000256" key="6">
    <source>
        <dbReference type="ARBA" id="ARBA00044735"/>
    </source>
</evidence>
<evidence type="ECO:0000313" key="9">
    <source>
        <dbReference type="Proteomes" id="UP000008141"/>
    </source>
</evidence>
<dbReference type="GeneID" id="17355967"/>
<evidence type="ECO:0000256" key="3">
    <source>
        <dbReference type="ARBA" id="ARBA00022946"/>
    </source>
</evidence>
<dbReference type="Proteomes" id="UP000008141">
    <property type="component" value="Unassembled WGS sequence"/>
</dbReference>
<accession>E1ZCF5</accession>
<keyword evidence="9" id="KW-1185">Reference proteome</keyword>
<comment type="subcellular location">
    <subcellularLocation>
        <location evidence="1">Mitochondrion</location>
    </subcellularLocation>
</comment>
<dbReference type="PANTHER" id="PTHR13675:SF0">
    <property type="entry name" value="LYR MOTIF-CONTAINING PROTEIN 2"/>
    <property type="match status" value="1"/>
</dbReference>
<dbReference type="RefSeq" id="XP_005848908.1">
    <property type="nucleotide sequence ID" value="XM_005848846.1"/>
</dbReference>
<proteinExistence type="inferred from homology"/>
<dbReference type="GO" id="GO:0005739">
    <property type="term" value="C:mitochondrion"/>
    <property type="evidence" value="ECO:0007669"/>
    <property type="project" value="UniProtKB-SubCell"/>
</dbReference>
<gene>
    <name evidence="8" type="ORF">CHLNCDRAFT_144331</name>
</gene>
<dbReference type="eggNOG" id="ENOG502R37N">
    <property type="taxonomic scope" value="Eukaryota"/>
</dbReference>
<dbReference type="Pfam" id="PF05347">
    <property type="entry name" value="Complex1_LYR"/>
    <property type="match status" value="1"/>
</dbReference>
<evidence type="ECO:0000256" key="5">
    <source>
        <dbReference type="ARBA" id="ARBA00026235"/>
    </source>
</evidence>
<dbReference type="InterPro" id="IPR045293">
    <property type="entry name" value="Complex1_LYR_LYRM2"/>
</dbReference>
<evidence type="ECO:0000256" key="1">
    <source>
        <dbReference type="ARBA" id="ARBA00004173"/>
    </source>
</evidence>
<comment type="similarity">
    <text evidence="2">Belongs to the complex I LYR family.</text>
</comment>
<evidence type="ECO:0000256" key="4">
    <source>
        <dbReference type="ARBA" id="ARBA00023128"/>
    </source>
</evidence>
<keyword evidence="4" id="KW-0496">Mitochondrion</keyword>
<dbReference type="OrthoDB" id="74240at2759"/>
<reference evidence="8 9" key="1">
    <citation type="journal article" date="2010" name="Plant Cell">
        <title>The Chlorella variabilis NC64A genome reveals adaptation to photosymbiosis, coevolution with viruses, and cryptic sex.</title>
        <authorList>
            <person name="Blanc G."/>
            <person name="Duncan G."/>
            <person name="Agarkova I."/>
            <person name="Borodovsky M."/>
            <person name="Gurnon J."/>
            <person name="Kuo A."/>
            <person name="Lindquist E."/>
            <person name="Lucas S."/>
            <person name="Pangilinan J."/>
            <person name="Polle J."/>
            <person name="Salamov A."/>
            <person name="Terry A."/>
            <person name="Yamada T."/>
            <person name="Dunigan D.D."/>
            <person name="Grigoriev I.V."/>
            <person name="Claverie J.M."/>
            <person name="Van Etten J.L."/>
        </authorList>
    </citation>
    <scope>NUCLEOTIDE SEQUENCE [LARGE SCALE GENOMIC DNA]</scope>
    <source>
        <strain evidence="8 9">NC64A</strain>
    </source>
</reference>
<evidence type="ECO:0000313" key="8">
    <source>
        <dbReference type="EMBL" id="EFN56806.1"/>
    </source>
</evidence>
<comment type="function">
    <text evidence="6">Involved in efficient integration of the N-module into mitochondrial respiratory chain complex I.</text>
</comment>
<organism evidence="9">
    <name type="scientific">Chlorella variabilis</name>
    <name type="common">Green alga</name>
    <dbReference type="NCBI Taxonomy" id="554065"/>
    <lineage>
        <taxon>Eukaryota</taxon>
        <taxon>Viridiplantae</taxon>
        <taxon>Chlorophyta</taxon>
        <taxon>core chlorophytes</taxon>
        <taxon>Trebouxiophyceae</taxon>
        <taxon>Chlorellales</taxon>
        <taxon>Chlorellaceae</taxon>
        <taxon>Chlorella clade</taxon>
        <taxon>Chlorella</taxon>
    </lineage>
</organism>
<dbReference type="EMBL" id="GL433841">
    <property type="protein sequence ID" value="EFN56806.1"/>
    <property type="molecule type" value="Genomic_DNA"/>
</dbReference>
<dbReference type="AlphaFoldDB" id="E1ZCF5"/>
<evidence type="ECO:0000256" key="2">
    <source>
        <dbReference type="ARBA" id="ARBA00009508"/>
    </source>
</evidence>
<dbReference type="PANTHER" id="PTHR13675">
    <property type="entry name" value="LYR MOTIF-CONTAINING PROTEIN 2"/>
    <property type="match status" value="1"/>
</dbReference>
<sequence length="68" mass="7988">MQVLHLYRQLLRVTKGARDPAARAELRHEIRQQFDAHRGPQEQHSVRFLLSDGRLKLKQLGEMLGMQQ</sequence>
<dbReference type="InterPro" id="IPR008011">
    <property type="entry name" value="Complex1_LYR_dom"/>
</dbReference>
<dbReference type="FunCoup" id="E1ZCF5">
    <property type="interactions" value="578"/>
</dbReference>
<feature type="domain" description="Complex 1 LYR protein" evidence="7">
    <location>
        <begin position="2"/>
        <end position="58"/>
    </location>
</feature>
<protein>
    <recommendedName>
        <fullName evidence="5">LYR motif-containing protein 2</fullName>
    </recommendedName>
</protein>
<evidence type="ECO:0000259" key="7">
    <source>
        <dbReference type="Pfam" id="PF05347"/>
    </source>
</evidence>
<dbReference type="CDD" id="cd20262">
    <property type="entry name" value="Complex1_LYR_LYRM2"/>
    <property type="match status" value="1"/>
</dbReference>
<name>E1ZCF5_CHLVA</name>
<keyword evidence="3" id="KW-0809">Transit peptide</keyword>